<evidence type="ECO:0000313" key="2">
    <source>
        <dbReference type="EMBL" id="KAK9911488.1"/>
    </source>
</evidence>
<organism evidence="2 3">
    <name type="scientific">Rubus argutus</name>
    <name type="common">Southern blackberry</name>
    <dbReference type="NCBI Taxonomy" id="59490"/>
    <lineage>
        <taxon>Eukaryota</taxon>
        <taxon>Viridiplantae</taxon>
        <taxon>Streptophyta</taxon>
        <taxon>Embryophyta</taxon>
        <taxon>Tracheophyta</taxon>
        <taxon>Spermatophyta</taxon>
        <taxon>Magnoliopsida</taxon>
        <taxon>eudicotyledons</taxon>
        <taxon>Gunneridae</taxon>
        <taxon>Pentapetalae</taxon>
        <taxon>rosids</taxon>
        <taxon>fabids</taxon>
        <taxon>Rosales</taxon>
        <taxon>Rosaceae</taxon>
        <taxon>Rosoideae</taxon>
        <taxon>Rosoideae incertae sedis</taxon>
        <taxon>Rubus</taxon>
    </lineage>
</organism>
<dbReference type="Proteomes" id="UP001457282">
    <property type="component" value="Unassembled WGS sequence"/>
</dbReference>
<dbReference type="AlphaFoldDB" id="A0AAW1VSY7"/>
<evidence type="ECO:0000313" key="3">
    <source>
        <dbReference type="Proteomes" id="UP001457282"/>
    </source>
</evidence>
<dbReference type="InterPro" id="IPR024593">
    <property type="entry name" value="DUF3444"/>
</dbReference>
<reference evidence="2 3" key="1">
    <citation type="journal article" date="2023" name="G3 (Bethesda)">
        <title>A chromosome-length genome assembly and annotation of blackberry (Rubus argutus, cv. 'Hillquist').</title>
        <authorList>
            <person name="Bruna T."/>
            <person name="Aryal R."/>
            <person name="Dudchenko O."/>
            <person name="Sargent D.J."/>
            <person name="Mead D."/>
            <person name="Buti M."/>
            <person name="Cavallini A."/>
            <person name="Hytonen T."/>
            <person name="Andres J."/>
            <person name="Pham M."/>
            <person name="Weisz D."/>
            <person name="Mascagni F."/>
            <person name="Usai G."/>
            <person name="Natali L."/>
            <person name="Bassil N."/>
            <person name="Fernandez G.E."/>
            <person name="Lomsadze A."/>
            <person name="Armour M."/>
            <person name="Olukolu B."/>
            <person name="Poorten T."/>
            <person name="Britton C."/>
            <person name="Davik J."/>
            <person name="Ashrafi H."/>
            <person name="Aiden E.L."/>
            <person name="Borodovsky M."/>
            <person name="Worthington M."/>
        </authorList>
    </citation>
    <scope>NUCLEOTIDE SEQUENCE [LARGE SCALE GENOMIC DNA]</scope>
    <source>
        <strain evidence="2">PI 553951</strain>
    </source>
</reference>
<proteinExistence type="predicted"/>
<dbReference type="EMBL" id="JBEDUW010000007">
    <property type="protein sequence ID" value="KAK9911488.1"/>
    <property type="molecule type" value="Genomic_DNA"/>
</dbReference>
<accession>A0AAW1VSY7</accession>
<protein>
    <recommendedName>
        <fullName evidence="1">DUF3444 domain-containing protein</fullName>
    </recommendedName>
</protein>
<gene>
    <name evidence="2" type="ORF">M0R45_035396</name>
</gene>
<dbReference type="Pfam" id="PF11926">
    <property type="entry name" value="DUF3444"/>
    <property type="match status" value="1"/>
</dbReference>
<comment type="caution">
    <text evidence="2">The sequence shown here is derived from an EMBL/GenBank/DDBJ whole genome shotgun (WGS) entry which is preliminary data.</text>
</comment>
<sequence length="104" mass="12219">MLDEGRIGSQFKANQTWALYDPADGIPRFSAFVKKEVLRMIMMYLLKSWTTLQPAQEQRRNLHYQVLCLTRRTTQSLNGKAENDDSTESLDDFLRRSKKMWKSS</sequence>
<feature type="domain" description="DUF3444" evidence="1">
    <location>
        <begin position="3"/>
        <end position="61"/>
    </location>
</feature>
<evidence type="ECO:0000259" key="1">
    <source>
        <dbReference type="Pfam" id="PF11926"/>
    </source>
</evidence>
<name>A0AAW1VSY7_RUBAR</name>
<keyword evidence="3" id="KW-1185">Reference proteome</keyword>